<name>A0A9N7YDD2_PLEPL</name>
<accession>A0A9N7YDD2</accession>
<gene>
    <name evidence="2" type="ORF">PLEPLA_LOCUS10081</name>
</gene>
<protein>
    <submittedName>
        <fullName evidence="2">Uncharacterized protein</fullName>
    </submittedName>
</protein>
<dbReference type="AlphaFoldDB" id="A0A9N7YDD2"/>
<evidence type="ECO:0000313" key="2">
    <source>
        <dbReference type="EMBL" id="CAB1422192.1"/>
    </source>
</evidence>
<dbReference type="Proteomes" id="UP001153269">
    <property type="component" value="Unassembled WGS sequence"/>
</dbReference>
<organism evidence="2 3">
    <name type="scientific">Pleuronectes platessa</name>
    <name type="common">European plaice</name>
    <dbReference type="NCBI Taxonomy" id="8262"/>
    <lineage>
        <taxon>Eukaryota</taxon>
        <taxon>Metazoa</taxon>
        <taxon>Chordata</taxon>
        <taxon>Craniata</taxon>
        <taxon>Vertebrata</taxon>
        <taxon>Euteleostomi</taxon>
        <taxon>Actinopterygii</taxon>
        <taxon>Neopterygii</taxon>
        <taxon>Teleostei</taxon>
        <taxon>Neoteleostei</taxon>
        <taxon>Acanthomorphata</taxon>
        <taxon>Carangaria</taxon>
        <taxon>Pleuronectiformes</taxon>
        <taxon>Pleuronectoidei</taxon>
        <taxon>Pleuronectidae</taxon>
        <taxon>Pleuronectes</taxon>
    </lineage>
</organism>
<dbReference type="EMBL" id="CADEAL010000568">
    <property type="protein sequence ID" value="CAB1422192.1"/>
    <property type="molecule type" value="Genomic_DNA"/>
</dbReference>
<sequence>MGFELTTMSEGGELMCCCDSSEQAGVLGGSVGTLVVCQEVVAVSGLMHQDTNEVGLCQHGSTSKSAKRRADASSQPPLLPPPCVLHLPPLSSFSPPRLCPF</sequence>
<evidence type="ECO:0000313" key="3">
    <source>
        <dbReference type="Proteomes" id="UP001153269"/>
    </source>
</evidence>
<comment type="caution">
    <text evidence="2">The sequence shown here is derived from an EMBL/GenBank/DDBJ whole genome shotgun (WGS) entry which is preliminary data.</text>
</comment>
<keyword evidence="3" id="KW-1185">Reference proteome</keyword>
<evidence type="ECO:0000256" key="1">
    <source>
        <dbReference type="SAM" id="MobiDB-lite"/>
    </source>
</evidence>
<reference evidence="2" key="1">
    <citation type="submission" date="2020-03" db="EMBL/GenBank/DDBJ databases">
        <authorList>
            <person name="Weist P."/>
        </authorList>
    </citation>
    <scope>NUCLEOTIDE SEQUENCE</scope>
</reference>
<proteinExistence type="predicted"/>
<feature type="region of interest" description="Disordered" evidence="1">
    <location>
        <begin position="57"/>
        <end position="82"/>
    </location>
</feature>